<name>A0ABY8FYP9_9ACTO</name>
<protein>
    <submittedName>
        <fullName evidence="4">ATP-binding cassette domain-containing protein</fullName>
    </submittedName>
</protein>
<dbReference type="InterPro" id="IPR027417">
    <property type="entry name" value="P-loop_NTPase"/>
</dbReference>
<dbReference type="SMART" id="SM00382">
    <property type="entry name" value="AAA"/>
    <property type="match status" value="1"/>
</dbReference>
<reference evidence="4 5" key="1">
    <citation type="submission" date="2023-03" db="EMBL/GenBank/DDBJ databases">
        <title>Complete genome of Arcanobacterium canis strain DSM 25104 isolated in 2010 from a canine otitis externa in Germany.</title>
        <authorList>
            <person name="Borowiak M."/>
            <person name="Kreitlow A."/>
            <person name="Malorny B."/>
            <person name="Laemmler C."/>
            <person name="Prenger-Berninghoff E."/>
            <person name="Ploetz M."/>
            <person name="Abdulmawjood A."/>
        </authorList>
    </citation>
    <scope>NUCLEOTIDE SEQUENCE [LARGE SCALE GENOMIC DNA]</scope>
    <source>
        <strain evidence="4 5">DSM 25104</strain>
    </source>
</reference>
<dbReference type="InterPro" id="IPR017871">
    <property type="entry name" value="ABC_transporter-like_CS"/>
</dbReference>
<evidence type="ECO:0000259" key="3">
    <source>
        <dbReference type="PROSITE" id="PS50893"/>
    </source>
</evidence>
<dbReference type="RefSeq" id="WP_278012306.1">
    <property type="nucleotide sequence ID" value="NZ_CP121208.1"/>
</dbReference>
<accession>A0ABY8FYP9</accession>
<proteinExistence type="predicted"/>
<dbReference type="SUPFAM" id="SSF52540">
    <property type="entry name" value="P-loop containing nucleoside triphosphate hydrolases"/>
    <property type="match status" value="1"/>
</dbReference>
<evidence type="ECO:0000313" key="4">
    <source>
        <dbReference type="EMBL" id="WFM82880.1"/>
    </source>
</evidence>
<dbReference type="Pfam" id="PF00005">
    <property type="entry name" value="ABC_tran"/>
    <property type="match status" value="1"/>
</dbReference>
<dbReference type="EMBL" id="CP121208">
    <property type="protein sequence ID" value="WFM82880.1"/>
    <property type="molecule type" value="Genomic_DNA"/>
</dbReference>
<feature type="domain" description="ABC transporter" evidence="3">
    <location>
        <begin position="10"/>
        <end position="219"/>
    </location>
</feature>
<dbReference type="InterPro" id="IPR015854">
    <property type="entry name" value="ABC_transpr_LolD-like"/>
</dbReference>
<evidence type="ECO:0000256" key="1">
    <source>
        <dbReference type="ARBA" id="ARBA00022741"/>
    </source>
</evidence>
<dbReference type="InterPro" id="IPR003593">
    <property type="entry name" value="AAA+_ATPase"/>
</dbReference>
<gene>
    <name evidence="4" type="ORF">P7079_05605</name>
</gene>
<evidence type="ECO:0000256" key="2">
    <source>
        <dbReference type="ARBA" id="ARBA00022840"/>
    </source>
</evidence>
<dbReference type="PROSITE" id="PS00211">
    <property type="entry name" value="ABC_TRANSPORTER_1"/>
    <property type="match status" value="1"/>
</dbReference>
<dbReference type="Gene3D" id="3.40.50.300">
    <property type="entry name" value="P-loop containing nucleotide triphosphate hydrolases"/>
    <property type="match status" value="1"/>
</dbReference>
<sequence>MDTWKGTVMSETLDLSHVSCGFSSELFEPISFSLLPGTSISITGRSGVGKSTLLATILGIYRPLQGKIMVGGTDIHSLGKRQLARLRSQMIGTIFQGGALLAEYDALANVMLPRVSWDRHDSHAQEKARELLVHLDVDPMALANNLSGGEKSRVALARALINDPQIILADEPTAALDPQLSSEVTELIFSLTREHKCALVIVTHDPILAAKTDFTVNLIPRTQS</sequence>
<keyword evidence="5" id="KW-1185">Reference proteome</keyword>
<dbReference type="GO" id="GO:0005524">
    <property type="term" value="F:ATP binding"/>
    <property type="evidence" value="ECO:0007669"/>
    <property type="project" value="UniProtKB-KW"/>
</dbReference>
<dbReference type="PANTHER" id="PTHR24220">
    <property type="entry name" value="IMPORT ATP-BINDING PROTEIN"/>
    <property type="match status" value="1"/>
</dbReference>
<dbReference type="PROSITE" id="PS50893">
    <property type="entry name" value="ABC_TRANSPORTER_2"/>
    <property type="match status" value="1"/>
</dbReference>
<keyword evidence="2 4" id="KW-0067">ATP-binding</keyword>
<organism evidence="4 5">
    <name type="scientific">Arcanobacterium canis</name>
    <dbReference type="NCBI Taxonomy" id="999183"/>
    <lineage>
        <taxon>Bacteria</taxon>
        <taxon>Bacillati</taxon>
        <taxon>Actinomycetota</taxon>
        <taxon>Actinomycetes</taxon>
        <taxon>Actinomycetales</taxon>
        <taxon>Actinomycetaceae</taxon>
        <taxon>Arcanobacterium</taxon>
    </lineage>
</organism>
<keyword evidence="1" id="KW-0547">Nucleotide-binding</keyword>
<dbReference type="Proteomes" id="UP001215216">
    <property type="component" value="Chromosome"/>
</dbReference>
<evidence type="ECO:0000313" key="5">
    <source>
        <dbReference type="Proteomes" id="UP001215216"/>
    </source>
</evidence>
<dbReference type="InterPro" id="IPR003439">
    <property type="entry name" value="ABC_transporter-like_ATP-bd"/>
</dbReference>